<dbReference type="Proteomes" id="UP000294894">
    <property type="component" value="Chromosome"/>
</dbReference>
<evidence type="ECO:0000259" key="2">
    <source>
        <dbReference type="Pfam" id="PF13845"/>
    </source>
</evidence>
<dbReference type="InterPro" id="IPR026004">
    <property type="entry name" value="Septum_form"/>
</dbReference>
<dbReference type="AlphaFoldDB" id="A0A4P7GIA1"/>
<accession>A0A4P7GIA1</accession>
<dbReference type="EMBL" id="CP038267">
    <property type="protein sequence ID" value="QBR91626.1"/>
    <property type="molecule type" value="Genomic_DNA"/>
</dbReference>
<dbReference type="KEGG" id="noy:EXE57_04605"/>
<keyword evidence="4" id="KW-1185">Reference proteome</keyword>
<feature type="domain" description="Septum formation-related" evidence="2">
    <location>
        <begin position="149"/>
        <end position="278"/>
    </location>
</feature>
<evidence type="ECO:0000313" key="3">
    <source>
        <dbReference type="EMBL" id="QBR91626.1"/>
    </source>
</evidence>
<name>A0A4P7GIA1_9ACTN</name>
<proteinExistence type="predicted"/>
<dbReference type="RefSeq" id="WP_135074428.1">
    <property type="nucleotide sequence ID" value="NZ_CP038267.1"/>
</dbReference>
<dbReference type="OrthoDB" id="3381205at2"/>
<evidence type="ECO:0000313" key="4">
    <source>
        <dbReference type="Proteomes" id="UP000294894"/>
    </source>
</evidence>
<gene>
    <name evidence="3" type="ORF">EXE57_04605</name>
</gene>
<evidence type="ECO:0000256" key="1">
    <source>
        <dbReference type="SAM" id="MobiDB-lite"/>
    </source>
</evidence>
<feature type="compositionally biased region" description="Low complexity" evidence="1">
    <location>
        <begin position="39"/>
        <end position="53"/>
    </location>
</feature>
<reference evidence="3 4" key="1">
    <citation type="submission" date="2019-03" db="EMBL/GenBank/DDBJ databases">
        <title>Three New Species of Nocardioides, Nocardioides euryhalodurans sp. nov., Nocardioides seonyuensis sp. nov. and Nocardioides eburneoflavus sp. nov., Iolated from Soil.</title>
        <authorList>
            <person name="Roh S.G."/>
            <person name="Lee C."/>
            <person name="Kim M.-K."/>
            <person name="Kim S.B."/>
        </authorList>
    </citation>
    <scope>NUCLEOTIDE SEQUENCE [LARGE SCALE GENOMIC DNA]</scope>
    <source>
        <strain evidence="3 4">MMS17-SY117</strain>
    </source>
</reference>
<protein>
    <recommendedName>
        <fullName evidence="2">Septum formation-related domain-containing protein</fullName>
    </recommendedName>
</protein>
<organism evidence="3 4">
    <name type="scientific">Nocardioides euryhalodurans</name>
    <dbReference type="NCBI Taxonomy" id="2518370"/>
    <lineage>
        <taxon>Bacteria</taxon>
        <taxon>Bacillati</taxon>
        <taxon>Actinomycetota</taxon>
        <taxon>Actinomycetes</taxon>
        <taxon>Propionibacteriales</taxon>
        <taxon>Nocardioidaceae</taxon>
        <taxon>Nocardioides</taxon>
    </lineage>
</organism>
<sequence>MSRRVALLAALVVTMVAVVVGWQVTDDPGVAPEPPRPSASPTGEPSSSPTPVRATPPPGPDGGACYRLTYGEAVAPTSTRSPVACDREHTSATYLVGELDTVVDGHLVAVDSEEVRGQVSSACPDRFAEHVGGTEEQRRLSVLRPVWFTPTLEESDAGATWFRCDVIAVARDRQLAPLDGRAAGALGTPAGQARYGLCGTAEPGTAGFSRVICAEEHSWRAIRTVTLAGPDYPGEAAVRTAGEAPCRAAGRAASADQLDFRWGYEWPTARQWSDGQTYGLCWVPDPA</sequence>
<dbReference type="Pfam" id="PF13845">
    <property type="entry name" value="Septum_form"/>
    <property type="match status" value="1"/>
</dbReference>
<feature type="region of interest" description="Disordered" evidence="1">
    <location>
        <begin position="29"/>
        <end position="63"/>
    </location>
</feature>